<sequence>MKSLFKKPGAWVPIALSLAMLAFIIVYIAMFGVSAPNPDADEGTPAHIFQLWLVLEFFMVAFFAASWLPQEPKAALLVLALQIFLVLIPMAIVYYLEH</sequence>
<gene>
    <name evidence="2" type="ORF">A2930_01400</name>
</gene>
<dbReference type="AlphaFoldDB" id="A0A1F5X1N0"/>
<proteinExistence type="predicted"/>
<accession>A0A1F5X1N0</accession>
<keyword evidence="1" id="KW-0472">Membrane</keyword>
<evidence type="ECO:0000313" key="2">
    <source>
        <dbReference type="EMBL" id="OGF81802.1"/>
    </source>
</evidence>
<feature type="transmembrane region" description="Helical" evidence="1">
    <location>
        <begin position="47"/>
        <end position="68"/>
    </location>
</feature>
<protein>
    <submittedName>
        <fullName evidence="2">Uncharacterized protein</fullName>
    </submittedName>
</protein>
<name>A0A1F5X1N0_9BACT</name>
<dbReference type="STRING" id="1798351.A2930_01400"/>
<dbReference type="EMBL" id="MFID01000005">
    <property type="protein sequence ID" value="OGF81802.1"/>
    <property type="molecule type" value="Genomic_DNA"/>
</dbReference>
<keyword evidence="1" id="KW-1133">Transmembrane helix</keyword>
<dbReference type="Proteomes" id="UP000178114">
    <property type="component" value="Unassembled WGS sequence"/>
</dbReference>
<reference evidence="2 3" key="1">
    <citation type="journal article" date="2016" name="Nat. Commun.">
        <title>Thousands of microbial genomes shed light on interconnected biogeochemical processes in an aquifer system.</title>
        <authorList>
            <person name="Anantharaman K."/>
            <person name="Brown C.T."/>
            <person name="Hug L.A."/>
            <person name="Sharon I."/>
            <person name="Castelle C.J."/>
            <person name="Probst A.J."/>
            <person name="Thomas B.C."/>
            <person name="Singh A."/>
            <person name="Wilkins M.J."/>
            <person name="Karaoz U."/>
            <person name="Brodie E.L."/>
            <person name="Williams K.H."/>
            <person name="Hubbard S.S."/>
            <person name="Banfield J.F."/>
        </authorList>
    </citation>
    <scope>NUCLEOTIDE SEQUENCE [LARGE SCALE GENOMIC DNA]</scope>
</reference>
<keyword evidence="1" id="KW-0812">Transmembrane</keyword>
<organism evidence="2 3">
    <name type="scientific">Candidatus Giovannonibacteria bacterium RIFCSPLOWO2_01_FULL_45_34</name>
    <dbReference type="NCBI Taxonomy" id="1798351"/>
    <lineage>
        <taxon>Bacteria</taxon>
        <taxon>Candidatus Giovannoniibacteriota</taxon>
    </lineage>
</organism>
<comment type="caution">
    <text evidence="2">The sequence shown here is derived from an EMBL/GenBank/DDBJ whole genome shotgun (WGS) entry which is preliminary data.</text>
</comment>
<evidence type="ECO:0000313" key="3">
    <source>
        <dbReference type="Proteomes" id="UP000178114"/>
    </source>
</evidence>
<evidence type="ECO:0000256" key="1">
    <source>
        <dbReference type="SAM" id="Phobius"/>
    </source>
</evidence>
<feature type="transmembrane region" description="Helical" evidence="1">
    <location>
        <begin position="12"/>
        <end position="35"/>
    </location>
</feature>
<feature type="transmembrane region" description="Helical" evidence="1">
    <location>
        <begin position="75"/>
        <end position="96"/>
    </location>
</feature>